<dbReference type="RefSeq" id="WP_072956639.1">
    <property type="nucleotide sequence ID" value="NZ_FQUH01000004.1"/>
</dbReference>
<dbReference type="PANTHER" id="PTHR34002:SF9">
    <property type="entry name" value="XYLOGLUCAN-SPECIFIC ENDO-BETA-1,4-GLUCANASE A"/>
    <property type="match status" value="1"/>
</dbReference>
<keyword evidence="2" id="KW-0624">Polysaccharide degradation</keyword>
<name>A0A1M4XPM9_VIBGA</name>
<feature type="signal peptide" evidence="3">
    <location>
        <begin position="1"/>
        <end position="21"/>
    </location>
</feature>
<keyword evidence="3" id="KW-0732">Signal</keyword>
<evidence type="ECO:0000256" key="2">
    <source>
        <dbReference type="RuleBase" id="RU361163"/>
    </source>
</evidence>
<evidence type="ECO:0000256" key="3">
    <source>
        <dbReference type="SAM" id="SignalP"/>
    </source>
</evidence>
<comment type="similarity">
    <text evidence="1 2">Belongs to the glycosyl hydrolase 12 (cellulase H) family.</text>
</comment>
<evidence type="ECO:0000313" key="4">
    <source>
        <dbReference type="EMBL" id="SHE95371.1"/>
    </source>
</evidence>
<protein>
    <submittedName>
        <fullName evidence="4">Glycosyl hydrolase family 12</fullName>
    </submittedName>
</protein>
<sequence length="234" mass="26724">MKRIKWLGILLAALFVSNAYSANWSSCDRWGTYNNNGYTLYNNIWGQGAGTQCMWVNSYNNWGVWAQHPNTGGIKSYPNVSFEQNIRVSRLNTCRSSFQIDVPSSGAYSADYDLWYDNHSYEVMLWMNYRGDVAPISYNYDAYGRPVPAYRNVNLGGHTWNVYRGSNNVNEVFSFVRTSNTRSGTVDIAAISKWIRSRGWFGDANLHQIQFGFEITSSPNGEDFRVGNYSLSCY</sequence>
<dbReference type="Pfam" id="PF01670">
    <property type="entry name" value="Glyco_hydro_12"/>
    <property type="match status" value="1"/>
</dbReference>
<reference evidence="5" key="1">
    <citation type="submission" date="2016-11" db="EMBL/GenBank/DDBJ databases">
        <authorList>
            <person name="Varghese N."/>
            <person name="Submissions S."/>
        </authorList>
    </citation>
    <scope>NUCLEOTIDE SEQUENCE [LARGE SCALE GENOMIC DNA]</scope>
    <source>
        <strain evidence="5">DSM 21264</strain>
    </source>
</reference>
<keyword evidence="2 4" id="KW-0378">Hydrolase</keyword>
<feature type="chain" id="PRO_5012635195" evidence="3">
    <location>
        <begin position="22"/>
        <end position="234"/>
    </location>
</feature>
<dbReference type="InterPro" id="IPR002594">
    <property type="entry name" value="GH12"/>
</dbReference>
<dbReference type="InterPro" id="IPR013319">
    <property type="entry name" value="GH11/12"/>
</dbReference>
<dbReference type="GO" id="GO:0008810">
    <property type="term" value="F:cellulase activity"/>
    <property type="evidence" value="ECO:0007669"/>
    <property type="project" value="InterPro"/>
</dbReference>
<dbReference type="SUPFAM" id="SSF49899">
    <property type="entry name" value="Concanavalin A-like lectins/glucanases"/>
    <property type="match status" value="1"/>
</dbReference>
<dbReference type="GO" id="GO:0000272">
    <property type="term" value="P:polysaccharide catabolic process"/>
    <property type="evidence" value="ECO:0007669"/>
    <property type="project" value="UniProtKB-KW"/>
</dbReference>
<dbReference type="InterPro" id="IPR013320">
    <property type="entry name" value="ConA-like_dom_sf"/>
</dbReference>
<evidence type="ECO:0000256" key="1">
    <source>
        <dbReference type="ARBA" id="ARBA00005519"/>
    </source>
</evidence>
<keyword evidence="2" id="KW-0326">Glycosidase</keyword>
<dbReference type="Gene3D" id="2.60.120.180">
    <property type="match status" value="1"/>
</dbReference>
<keyword evidence="2" id="KW-0119">Carbohydrate metabolism</keyword>
<dbReference type="AlphaFoldDB" id="A0A1M4XPM9"/>
<accession>A0A1M4XPM9</accession>
<evidence type="ECO:0000313" key="5">
    <source>
        <dbReference type="Proteomes" id="UP000184159"/>
    </source>
</evidence>
<dbReference type="NCBIfam" id="NF004860">
    <property type="entry name" value="PRK06215.1"/>
    <property type="match status" value="1"/>
</dbReference>
<dbReference type="EMBL" id="FQUH01000004">
    <property type="protein sequence ID" value="SHE95371.1"/>
    <property type="molecule type" value="Genomic_DNA"/>
</dbReference>
<keyword evidence="5" id="KW-1185">Reference proteome</keyword>
<dbReference type="Proteomes" id="UP000184159">
    <property type="component" value="Unassembled WGS sequence"/>
</dbReference>
<proteinExistence type="inferred from homology"/>
<organism evidence="4 5">
    <name type="scientific">Vibrio gazogenes DSM 21264 = NBRC 103151</name>
    <dbReference type="NCBI Taxonomy" id="1123492"/>
    <lineage>
        <taxon>Bacteria</taxon>
        <taxon>Pseudomonadati</taxon>
        <taxon>Pseudomonadota</taxon>
        <taxon>Gammaproteobacteria</taxon>
        <taxon>Vibrionales</taxon>
        <taxon>Vibrionaceae</taxon>
        <taxon>Vibrio</taxon>
    </lineage>
</organism>
<gene>
    <name evidence="4" type="ORF">SAMN02745781_01123</name>
</gene>
<dbReference type="PANTHER" id="PTHR34002">
    <property type="entry name" value="BLR1656 PROTEIN"/>
    <property type="match status" value="1"/>
</dbReference>